<feature type="region of interest" description="Disordered" evidence="1">
    <location>
        <begin position="1"/>
        <end position="34"/>
    </location>
</feature>
<evidence type="ECO:0000259" key="2">
    <source>
        <dbReference type="Pfam" id="PF13472"/>
    </source>
</evidence>
<evidence type="ECO:0000313" key="4">
    <source>
        <dbReference type="Proteomes" id="UP000034681"/>
    </source>
</evidence>
<name>A0A0M2Q4V1_PROHO</name>
<dbReference type="STRING" id="317619.GCA_000332315_03246"/>
<dbReference type="SUPFAM" id="SSF52266">
    <property type="entry name" value="SGNH hydrolase"/>
    <property type="match status" value="1"/>
</dbReference>
<organism evidence="3 4">
    <name type="scientific">Prochlorothrix hollandica PCC 9006 = CALU 1027</name>
    <dbReference type="NCBI Taxonomy" id="317619"/>
    <lineage>
        <taxon>Bacteria</taxon>
        <taxon>Bacillati</taxon>
        <taxon>Cyanobacteriota</taxon>
        <taxon>Cyanophyceae</taxon>
        <taxon>Prochlorotrichales</taxon>
        <taxon>Prochlorotrichaceae</taxon>
        <taxon>Prochlorothrix</taxon>
    </lineage>
</organism>
<sequence>MVPVVLRSSQTPTLTAPRPVTAPPTQTPRAVAVGSSAPLSLPSLSLPPASTQPTPRFAANYQGPVSGPQLYQQRRASLQAGRLYTRLPSDSFRSSWVNASQQPSYDQWKLLLAAESRAVAVGQGNRRLSIVVGDSLSLWMPREALPQNRLWLNQGISGDTTTGILQRIQAFRDTHPDTIYVMGGINDLLQGSSDATVIRNLEAIVSQLHQAHPQANIILQSILPTDNRIPNDRIRAINQHLAQIAQRQGVQYLDIHSYFADDRGNMRRDLTTDGVHLTAMGYGMWQSLWRQANGLLAQTRSREPVL</sequence>
<dbReference type="Gene3D" id="3.40.50.1110">
    <property type="entry name" value="SGNH hydrolase"/>
    <property type="match status" value="1"/>
</dbReference>
<evidence type="ECO:0000256" key="1">
    <source>
        <dbReference type="SAM" id="MobiDB-lite"/>
    </source>
</evidence>
<dbReference type="PANTHER" id="PTHR30383">
    <property type="entry name" value="THIOESTERASE 1/PROTEASE 1/LYSOPHOSPHOLIPASE L1"/>
    <property type="match status" value="1"/>
</dbReference>
<dbReference type="EMBL" id="AJTX02000002">
    <property type="protein sequence ID" value="KKJ01612.1"/>
    <property type="molecule type" value="Genomic_DNA"/>
</dbReference>
<protein>
    <recommendedName>
        <fullName evidence="2">SGNH hydrolase-type esterase domain-containing protein</fullName>
    </recommendedName>
</protein>
<accession>A0A0M2Q4V1</accession>
<dbReference type="GO" id="GO:0004622">
    <property type="term" value="F:phosphatidylcholine lysophospholipase activity"/>
    <property type="evidence" value="ECO:0007669"/>
    <property type="project" value="TreeGrafter"/>
</dbReference>
<dbReference type="eggNOG" id="COG2755">
    <property type="taxonomic scope" value="Bacteria"/>
</dbReference>
<comment type="caution">
    <text evidence="3">The sequence shown here is derived from an EMBL/GenBank/DDBJ whole genome shotgun (WGS) entry which is preliminary data.</text>
</comment>
<dbReference type="Pfam" id="PF13472">
    <property type="entry name" value="Lipase_GDSL_2"/>
    <property type="match status" value="1"/>
</dbReference>
<feature type="domain" description="SGNH hydrolase-type esterase" evidence="2">
    <location>
        <begin position="138"/>
        <end position="282"/>
    </location>
</feature>
<dbReference type="PANTHER" id="PTHR30383:SF5">
    <property type="entry name" value="SGNH HYDROLASE-TYPE ESTERASE DOMAIN-CONTAINING PROTEIN"/>
    <property type="match status" value="1"/>
</dbReference>
<proteinExistence type="predicted"/>
<dbReference type="InterPro" id="IPR051532">
    <property type="entry name" value="Ester_Hydrolysis_Enzymes"/>
</dbReference>
<dbReference type="InterPro" id="IPR036514">
    <property type="entry name" value="SGNH_hydro_sf"/>
</dbReference>
<gene>
    <name evidence="3" type="ORF">PROH_00455</name>
</gene>
<dbReference type="InterPro" id="IPR013830">
    <property type="entry name" value="SGNH_hydro"/>
</dbReference>
<evidence type="ECO:0000313" key="3">
    <source>
        <dbReference type="EMBL" id="KKJ01612.1"/>
    </source>
</evidence>
<reference evidence="3" key="1">
    <citation type="submission" date="2012-04" db="EMBL/GenBank/DDBJ databases">
        <authorList>
            <person name="Borisov I.G."/>
            <person name="Ivanikova N.V."/>
            <person name="Pinevich A.V."/>
        </authorList>
    </citation>
    <scope>NUCLEOTIDE SEQUENCE</scope>
    <source>
        <strain evidence="3">CALU 1027</strain>
    </source>
</reference>
<dbReference type="AlphaFoldDB" id="A0A0M2Q4V1"/>
<dbReference type="Proteomes" id="UP000034681">
    <property type="component" value="Unassembled WGS sequence"/>
</dbReference>
<keyword evidence="4" id="KW-1185">Reference proteome</keyword>